<reference evidence="5 6" key="1">
    <citation type="journal article" date="2023" name="bioRxiv">
        <title>An intranuclear bacterial parasite of deep-sea mussels expresses apoptosis inhibitors acquired from its host.</title>
        <authorList>
            <person name="Gonzalez Porras M.A."/>
            <person name="Assie A."/>
            <person name="Tietjen M."/>
            <person name="Violette M."/>
            <person name="Kleiner M."/>
            <person name="Gruber-Vodicka H."/>
            <person name="Dubilier N."/>
            <person name="Leisch N."/>
        </authorList>
    </citation>
    <scope>NUCLEOTIDE SEQUENCE [LARGE SCALE GENOMIC DNA]</scope>
    <source>
        <strain evidence="5">IAP13</strain>
    </source>
</reference>
<dbReference type="InterPro" id="IPR017463">
    <property type="entry name" value="Sulphur_relay_TusD/DsrE"/>
</dbReference>
<dbReference type="SUPFAM" id="SSF75169">
    <property type="entry name" value="DsrEFH-like"/>
    <property type="match status" value="1"/>
</dbReference>
<protein>
    <submittedName>
        <fullName evidence="5">Sulfurtransferase complex subunit TusD</fullName>
        <ecNumber evidence="5">2.8.1.-</ecNumber>
    </submittedName>
</protein>
<dbReference type="EC" id="2.8.1.-" evidence="5"/>
<evidence type="ECO:0000313" key="5">
    <source>
        <dbReference type="EMBL" id="MDP0587799.1"/>
    </source>
</evidence>
<dbReference type="Proteomes" id="UP001178148">
    <property type="component" value="Unassembled WGS sequence"/>
</dbReference>
<evidence type="ECO:0000256" key="4">
    <source>
        <dbReference type="ARBA" id="ARBA00022679"/>
    </source>
</evidence>
<evidence type="ECO:0000256" key="1">
    <source>
        <dbReference type="ARBA" id="ARBA00004496"/>
    </source>
</evidence>
<dbReference type="GO" id="GO:1990228">
    <property type="term" value="C:sulfurtransferase complex"/>
    <property type="evidence" value="ECO:0007669"/>
    <property type="project" value="TreeGrafter"/>
</dbReference>
<comment type="similarity">
    <text evidence="2">Belongs to the DsrE/TusD family.</text>
</comment>
<gene>
    <name evidence="5" type="primary">tusD</name>
    <name evidence="5" type="ORF">QS748_00745</name>
</gene>
<accession>A0AA90NJ54</accession>
<evidence type="ECO:0000256" key="2">
    <source>
        <dbReference type="ARBA" id="ARBA00007067"/>
    </source>
</evidence>
<dbReference type="GO" id="GO:0097163">
    <property type="term" value="F:sulfur carrier activity"/>
    <property type="evidence" value="ECO:0007669"/>
    <property type="project" value="TreeGrafter"/>
</dbReference>
<dbReference type="EMBL" id="JASXSV010000001">
    <property type="protein sequence ID" value="MDP0587799.1"/>
    <property type="molecule type" value="Genomic_DNA"/>
</dbReference>
<dbReference type="NCBIfam" id="TIGR03012">
    <property type="entry name" value="sulf_tusD_dsrE"/>
    <property type="match status" value="1"/>
</dbReference>
<comment type="caution">
    <text evidence="5">The sequence shown here is derived from an EMBL/GenBank/DDBJ whole genome shotgun (WGS) entry which is preliminary data.</text>
</comment>
<dbReference type="GO" id="GO:0002143">
    <property type="term" value="P:tRNA wobble position uridine thiolation"/>
    <property type="evidence" value="ECO:0007669"/>
    <property type="project" value="TreeGrafter"/>
</dbReference>
<dbReference type="FunFam" id="3.40.1260.10:FF:000001">
    <property type="entry name" value="Sulfurtransferase TusD"/>
    <property type="match status" value="1"/>
</dbReference>
<evidence type="ECO:0000313" key="6">
    <source>
        <dbReference type="Proteomes" id="UP001178148"/>
    </source>
</evidence>
<dbReference type="InterPro" id="IPR027396">
    <property type="entry name" value="DsrEFH-like"/>
</dbReference>
<dbReference type="AlphaFoldDB" id="A0AA90NJ54"/>
<dbReference type="Pfam" id="PF02635">
    <property type="entry name" value="DsrE"/>
    <property type="match status" value="1"/>
</dbReference>
<dbReference type="InterPro" id="IPR003787">
    <property type="entry name" value="Sulphur_relay_DsrE/F-like"/>
</dbReference>
<name>A0AA90NJ54_9GAMM</name>
<dbReference type="PANTHER" id="PTHR34874">
    <property type="entry name" value="PROTEIN YCHN"/>
    <property type="match status" value="1"/>
</dbReference>
<dbReference type="GO" id="GO:0016783">
    <property type="term" value="F:sulfurtransferase activity"/>
    <property type="evidence" value="ECO:0007669"/>
    <property type="project" value="InterPro"/>
</dbReference>
<dbReference type="PANTHER" id="PTHR34874:SF3">
    <property type="entry name" value="SULFURTRANSFERASE TUSD"/>
    <property type="match status" value="1"/>
</dbReference>
<keyword evidence="4 5" id="KW-0808">Transferase</keyword>
<sequence length="130" mass="14240">MKFALAIYGSPCNSQAPQTALNFAYAALSAGHKIMRLFFYQDGVNTATQLCVSPQDEQNIPVEWQTFISTHNIDAVVCIASALRRGIVNQSEAKRYGLKTNNLDNNYKLSGLGQLIDAVLEADRLIIFGG</sequence>
<dbReference type="NCBIfam" id="NF001237">
    <property type="entry name" value="PRK00207.1"/>
    <property type="match status" value="1"/>
</dbReference>
<keyword evidence="3" id="KW-0963">Cytoplasm</keyword>
<dbReference type="Gene3D" id="3.40.1260.10">
    <property type="entry name" value="DsrEFH-like"/>
    <property type="match status" value="1"/>
</dbReference>
<comment type="subcellular location">
    <subcellularLocation>
        <location evidence="1">Cytoplasm</location>
    </subcellularLocation>
</comment>
<organism evidence="5 6">
    <name type="scientific">Candidatus Endonucleibacter bathymodioli</name>
    <dbReference type="NCBI Taxonomy" id="539814"/>
    <lineage>
        <taxon>Bacteria</taxon>
        <taxon>Pseudomonadati</taxon>
        <taxon>Pseudomonadota</taxon>
        <taxon>Gammaproteobacteria</taxon>
        <taxon>Oceanospirillales</taxon>
        <taxon>Endozoicomonadaceae</taxon>
        <taxon>Candidatus Endonucleibacter</taxon>
    </lineage>
</organism>
<evidence type="ECO:0000256" key="3">
    <source>
        <dbReference type="ARBA" id="ARBA00022490"/>
    </source>
</evidence>
<keyword evidence="6" id="KW-1185">Reference proteome</keyword>
<proteinExistence type="inferred from homology"/>